<dbReference type="Proteomes" id="UP000305546">
    <property type="component" value="Unassembled WGS sequence"/>
</dbReference>
<evidence type="ECO:0000259" key="1">
    <source>
        <dbReference type="PROSITE" id="PS51819"/>
    </source>
</evidence>
<dbReference type="PANTHER" id="PTHR33993:SF10">
    <property type="entry name" value="CONSERVED PROTEIN"/>
    <property type="match status" value="1"/>
</dbReference>
<feature type="domain" description="VOC" evidence="1">
    <location>
        <begin position="12"/>
        <end position="127"/>
    </location>
</feature>
<gene>
    <name evidence="2" type="ORF">FG385_30490</name>
</gene>
<dbReference type="Pfam" id="PF00903">
    <property type="entry name" value="Glyoxalase"/>
    <property type="match status" value="2"/>
</dbReference>
<comment type="caution">
    <text evidence="2">The sequence shown here is derived from an EMBL/GenBank/DDBJ whole genome shotgun (WGS) entry which is preliminary data.</text>
</comment>
<dbReference type="CDD" id="cd07247">
    <property type="entry name" value="SgaA_N_like"/>
    <property type="match status" value="2"/>
</dbReference>
<proteinExistence type="predicted"/>
<dbReference type="EMBL" id="VDFW01000041">
    <property type="protein sequence ID" value="TNC20690.1"/>
    <property type="molecule type" value="Genomic_DNA"/>
</dbReference>
<evidence type="ECO:0000313" key="3">
    <source>
        <dbReference type="Proteomes" id="UP000305546"/>
    </source>
</evidence>
<organism evidence="2 3">
    <name type="scientific">Amycolatopsis alkalitolerans</name>
    <dbReference type="NCBI Taxonomy" id="2547244"/>
    <lineage>
        <taxon>Bacteria</taxon>
        <taxon>Bacillati</taxon>
        <taxon>Actinomycetota</taxon>
        <taxon>Actinomycetes</taxon>
        <taxon>Pseudonocardiales</taxon>
        <taxon>Pseudonocardiaceae</taxon>
        <taxon>Amycolatopsis</taxon>
    </lineage>
</organism>
<dbReference type="SUPFAM" id="SSF54593">
    <property type="entry name" value="Glyoxalase/Bleomycin resistance protein/Dihydroxybiphenyl dioxygenase"/>
    <property type="match status" value="2"/>
</dbReference>
<dbReference type="PANTHER" id="PTHR33993">
    <property type="entry name" value="GLYOXALASE-RELATED"/>
    <property type="match status" value="1"/>
</dbReference>
<dbReference type="OrthoDB" id="9793039at2"/>
<dbReference type="InterPro" id="IPR037523">
    <property type="entry name" value="VOC_core"/>
</dbReference>
<feature type="domain" description="VOC" evidence="1">
    <location>
        <begin position="141"/>
        <end position="256"/>
    </location>
</feature>
<dbReference type="RefSeq" id="WP_139100257.1">
    <property type="nucleotide sequence ID" value="NZ_VDFW01000041.1"/>
</dbReference>
<dbReference type="AlphaFoldDB" id="A0A5C4LR42"/>
<protein>
    <submittedName>
        <fullName evidence="2">VOC family protein</fullName>
    </submittedName>
</protein>
<dbReference type="InterPro" id="IPR029068">
    <property type="entry name" value="Glyas_Bleomycin-R_OHBP_Dase"/>
</dbReference>
<dbReference type="InterPro" id="IPR052164">
    <property type="entry name" value="Anthracycline_SecMetBiosynth"/>
</dbReference>
<reference evidence="2 3" key="1">
    <citation type="submission" date="2019-06" db="EMBL/GenBank/DDBJ databases">
        <title>Amycolatopsis alkalitolerans sp. nov., isolated from Gastrodia elata Blume.</title>
        <authorList>
            <person name="Narsing Rao M.P."/>
            <person name="Li W.J."/>
        </authorList>
    </citation>
    <scope>NUCLEOTIDE SEQUENCE [LARGE SCALE GENOMIC DNA]</scope>
    <source>
        <strain evidence="2 3">SYSUP0005</strain>
    </source>
</reference>
<name>A0A5C4LR42_9PSEU</name>
<evidence type="ECO:0000313" key="2">
    <source>
        <dbReference type="EMBL" id="TNC20690.1"/>
    </source>
</evidence>
<keyword evidence="3" id="KW-1185">Reference proteome</keyword>
<sequence>MTIRDTPWPAGTPCWADVMVPDPKRAADFYGPLLGWTLVDQGAEFGNYLIAHVQGRAAAAIGPKPPGMEEMPSVWTTYLATENADSTAEKITAAGGQLLMPPGDVGPAGRLAMAFDPTGAAFGIWQAGQTTGVQIANVPGTLVWNECMTRDFEAAKAFYASVFGYEYDDMSGEGFSYATAKVNDHIIGGVGGLPAEVPAEIPAHWTTYFGVTDTDGAVAKVGELGGSVLSPARDSPYGRLAQVADDQGVPFSLISVPAES</sequence>
<dbReference type="Gene3D" id="3.10.180.10">
    <property type="entry name" value="2,3-Dihydroxybiphenyl 1,2-Dioxygenase, domain 1"/>
    <property type="match status" value="2"/>
</dbReference>
<accession>A0A5C4LR42</accession>
<dbReference type="PROSITE" id="PS51819">
    <property type="entry name" value="VOC"/>
    <property type="match status" value="2"/>
</dbReference>
<dbReference type="InterPro" id="IPR004360">
    <property type="entry name" value="Glyas_Fos-R_dOase_dom"/>
</dbReference>